<reference evidence="5 6" key="1">
    <citation type="submission" date="2020-02" db="EMBL/GenBank/DDBJ databases">
        <title>Genome sequencing for Kineobactrum sp. M2.</title>
        <authorList>
            <person name="Park S.-J."/>
        </authorList>
    </citation>
    <scope>NUCLEOTIDE SEQUENCE [LARGE SCALE GENOMIC DNA]</scope>
    <source>
        <strain evidence="5 6">M2</strain>
    </source>
</reference>
<dbReference type="SUPFAM" id="SSF46785">
    <property type="entry name" value="Winged helix' DNA-binding domain"/>
    <property type="match status" value="1"/>
</dbReference>
<keyword evidence="3" id="KW-0804">Transcription</keyword>
<dbReference type="EMBL" id="CP048711">
    <property type="protein sequence ID" value="QIB66794.1"/>
    <property type="molecule type" value="Genomic_DNA"/>
</dbReference>
<protein>
    <submittedName>
        <fullName evidence="5">Lrp/AsnC family transcriptional regulator</fullName>
    </submittedName>
</protein>
<dbReference type="RefSeq" id="WP_163496228.1">
    <property type="nucleotide sequence ID" value="NZ_CP048711.1"/>
</dbReference>
<dbReference type="PROSITE" id="PS50956">
    <property type="entry name" value="HTH_ASNC_2"/>
    <property type="match status" value="1"/>
</dbReference>
<dbReference type="AlphaFoldDB" id="A0A6C0UAE4"/>
<keyword evidence="2" id="KW-0238">DNA-binding</keyword>
<organism evidence="5 6">
    <name type="scientific">Kineobactrum salinum</name>
    <dbReference type="NCBI Taxonomy" id="2708301"/>
    <lineage>
        <taxon>Bacteria</taxon>
        <taxon>Pseudomonadati</taxon>
        <taxon>Pseudomonadota</taxon>
        <taxon>Gammaproteobacteria</taxon>
        <taxon>Cellvibrionales</taxon>
        <taxon>Halieaceae</taxon>
        <taxon>Kineobactrum</taxon>
    </lineage>
</organism>
<evidence type="ECO:0000313" key="5">
    <source>
        <dbReference type="EMBL" id="QIB66794.1"/>
    </source>
</evidence>
<dbReference type="Proteomes" id="UP000477680">
    <property type="component" value="Chromosome"/>
</dbReference>
<feature type="domain" description="HTH asnC-type" evidence="4">
    <location>
        <begin position="7"/>
        <end position="64"/>
    </location>
</feature>
<evidence type="ECO:0000256" key="1">
    <source>
        <dbReference type="ARBA" id="ARBA00023015"/>
    </source>
</evidence>
<dbReference type="InterPro" id="IPR019888">
    <property type="entry name" value="Tscrpt_reg_AsnC-like"/>
</dbReference>
<keyword evidence="1" id="KW-0805">Transcription regulation</keyword>
<evidence type="ECO:0000259" key="4">
    <source>
        <dbReference type="PROSITE" id="PS50956"/>
    </source>
</evidence>
<dbReference type="Pfam" id="PF13412">
    <property type="entry name" value="HTH_24"/>
    <property type="match status" value="1"/>
</dbReference>
<dbReference type="InterPro" id="IPR019887">
    <property type="entry name" value="Tscrpt_reg_AsnC/Lrp_C"/>
</dbReference>
<name>A0A6C0UAE4_9GAMM</name>
<dbReference type="GO" id="GO:0043200">
    <property type="term" value="P:response to amino acid"/>
    <property type="evidence" value="ECO:0007669"/>
    <property type="project" value="TreeGrafter"/>
</dbReference>
<dbReference type="GO" id="GO:0005829">
    <property type="term" value="C:cytosol"/>
    <property type="evidence" value="ECO:0007669"/>
    <property type="project" value="TreeGrafter"/>
</dbReference>
<dbReference type="SUPFAM" id="SSF54909">
    <property type="entry name" value="Dimeric alpha+beta barrel"/>
    <property type="match status" value="1"/>
</dbReference>
<dbReference type="SMART" id="SM00344">
    <property type="entry name" value="HTH_ASNC"/>
    <property type="match status" value="1"/>
</dbReference>
<accession>A0A6C0UAE4</accession>
<dbReference type="PANTHER" id="PTHR30154">
    <property type="entry name" value="LEUCINE-RESPONSIVE REGULATORY PROTEIN"/>
    <property type="match status" value="1"/>
</dbReference>
<keyword evidence="6" id="KW-1185">Reference proteome</keyword>
<dbReference type="Gene3D" id="1.10.10.10">
    <property type="entry name" value="Winged helix-like DNA-binding domain superfamily/Winged helix DNA-binding domain"/>
    <property type="match status" value="1"/>
</dbReference>
<proteinExistence type="predicted"/>
<dbReference type="KEGG" id="kim:G3T16_16735"/>
<dbReference type="InterPro" id="IPR036388">
    <property type="entry name" value="WH-like_DNA-bd_sf"/>
</dbReference>
<dbReference type="GO" id="GO:0043565">
    <property type="term" value="F:sequence-specific DNA binding"/>
    <property type="evidence" value="ECO:0007669"/>
    <property type="project" value="InterPro"/>
</dbReference>
<sequence>MKIGQSERRILDVLQRDGRISNVLLAEAAGISESPCLRKTRALEESGIIEGYKAVLSPRKIGLNVSAYILVNLDQRSETITNEFFDALQGEPRVTECVALTGSHDLLLKVVARDIDDLAELTMGGILSFDSVKDISSCIVLKAIKPPAPLPVDSRG</sequence>
<dbReference type="Gene3D" id="3.30.70.920">
    <property type="match status" value="1"/>
</dbReference>
<dbReference type="InterPro" id="IPR011008">
    <property type="entry name" value="Dimeric_a/b-barrel"/>
</dbReference>
<evidence type="ECO:0000256" key="3">
    <source>
        <dbReference type="ARBA" id="ARBA00023163"/>
    </source>
</evidence>
<evidence type="ECO:0000256" key="2">
    <source>
        <dbReference type="ARBA" id="ARBA00023125"/>
    </source>
</evidence>
<dbReference type="InterPro" id="IPR000485">
    <property type="entry name" value="AsnC-type_HTH_dom"/>
</dbReference>
<dbReference type="PRINTS" id="PR00033">
    <property type="entry name" value="HTHASNC"/>
</dbReference>
<dbReference type="Pfam" id="PF01037">
    <property type="entry name" value="AsnC_trans_reg"/>
    <property type="match status" value="1"/>
</dbReference>
<dbReference type="PANTHER" id="PTHR30154:SF34">
    <property type="entry name" value="TRANSCRIPTIONAL REGULATOR AZLB"/>
    <property type="match status" value="1"/>
</dbReference>
<gene>
    <name evidence="5" type="ORF">G3T16_16735</name>
</gene>
<dbReference type="InterPro" id="IPR036390">
    <property type="entry name" value="WH_DNA-bd_sf"/>
</dbReference>
<evidence type="ECO:0000313" key="6">
    <source>
        <dbReference type="Proteomes" id="UP000477680"/>
    </source>
</evidence>